<organism evidence="8">
    <name type="scientific">Glycine max</name>
    <name type="common">Soybean</name>
    <name type="synonym">Glycine hispida</name>
    <dbReference type="NCBI Taxonomy" id="3847"/>
    <lineage>
        <taxon>Eukaryota</taxon>
        <taxon>Viridiplantae</taxon>
        <taxon>Streptophyta</taxon>
        <taxon>Embryophyta</taxon>
        <taxon>Tracheophyta</taxon>
        <taxon>Spermatophyta</taxon>
        <taxon>Magnoliopsida</taxon>
        <taxon>eudicotyledons</taxon>
        <taxon>Gunneridae</taxon>
        <taxon>Pentapetalae</taxon>
        <taxon>rosids</taxon>
        <taxon>fabids</taxon>
        <taxon>Fabales</taxon>
        <taxon>Fabaceae</taxon>
        <taxon>Papilionoideae</taxon>
        <taxon>50 kb inversion clade</taxon>
        <taxon>NPAAA clade</taxon>
        <taxon>indigoferoid/millettioid clade</taxon>
        <taxon>Phaseoleae</taxon>
        <taxon>Glycine</taxon>
        <taxon>Glycine subgen. Soja</taxon>
    </lineage>
</organism>
<dbReference type="PIRSF" id="PIRSF005673">
    <property type="entry name" value="Importin_alpha"/>
    <property type="match status" value="1"/>
</dbReference>
<evidence type="ECO:0000256" key="1">
    <source>
        <dbReference type="ARBA" id="ARBA00010394"/>
    </source>
</evidence>
<dbReference type="OMA" id="QGCIKGL"/>
<dbReference type="GO" id="GO:0006607">
    <property type="term" value="P:NLS-bearing protein import into nucleus"/>
    <property type="evidence" value="ECO:0000318"/>
    <property type="project" value="GO_Central"/>
</dbReference>
<dbReference type="SUPFAM" id="SSF48371">
    <property type="entry name" value="ARM repeat"/>
    <property type="match status" value="1"/>
</dbReference>
<reference evidence="8 9" key="1">
    <citation type="journal article" date="2010" name="Nature">
        <title>Genome sequence of the palaeopolyploid soybean.</title>
        <authorList>
            <person name="Schmutz J."/>
            <person name="Cannon S.B."/>
            <person name="Schlueter J."/>
            <person name="Ma J."/>
            <person name="Mitros T."/>
            <person name="Nelson W."/>
            <person name="Hyten D.L."/>
            <person name="Song Q."/>
            <person name="Thelen J.J."/>
            <person name="Cheng J."/>
            <person name="Xu D."/>
            <person name="Hellsten U."/>
            <person name="May G.D."/>
            <person name="Yu Y."/>
            <person name="Sakurai T."/>
            <person name="Umezawa T."/>
            <person name="Bhattacharyya M.K."/>
            <person name="Sandhu D."/>
            <person name="Valliyodan B."/>
            <person name="Lindquist E."/>
            <person name="Peto M."/>
            <person name="Grant D."/>
            <person name="Shu S."/>
            <person name="Goodstein D."/>
            <person name="Barry K."/>
            <person name="Futrell-Griggs M."/>
            <person name="Abernathy B."/>
            <person name="Du J."/>
            <person name="Tian Z."/>
            <person name="Zhu L."/>
            <person name="Gill N."/>
            <person name="Joshi T."/>
            <person name="Libault M."/>
            <person name="Sethuraman A."/>
            <person name="Zhang X.-C."/>
            <person name="Shinozaki K."/>
            <person name="Nguyen H.T."/>
            <person name="Wing R.A."/>
            <person name="Cregan P."/>
            <person name="Specht J."/>
            <person name="Grimwood J."/>
            <person name="Rokhsar D."/>
            <person name="Stacey G."/>
            <person name="Shoemaker R.C."/>
            <person name="Jackson S.A."/>
        </authorList>
    </citation>
    <scope>NUCLEOTIDE SEQUENCE</scope>
    <source>
        <strain evidence="9">cv. Williams 82</strain>
        <tissue evidence="8">Callus</tissue>
    </source>
</reference>
<comment type="similarity">
    <text evidence="1 5">Belongs to the importin alpha family.</text>
</comment>
<feature type="domain" description="IBB" evidence="7">
    <location>
        <begin position="1"/>
        <end position="62"/>
    </location>
</feature>
<sequence length="522" mass="58066">MSLRPGSGSASAWATRKKSYKSGIDPREIRRRREEDLFGIRKNKRHDTLFNKRTQTHTTHSRNTFLEAISAMVDHICSEFPPAELEKTRHAEILSSLAAQCPSIDDVIEQGIVPRFATFLSRDDAPQLQLGAILILTSIACGSSQHKRVIVELGLVPSFVNLLSSSSNDDIKEEIVCALGFIAIDSPSYRDLVLNHGVLLPLLSLLNPLPRLSMVRVTTWTLYSLVRGKPPVNFEQVKPVLPVLHQLIHQTDEEVVADACLALSYLSEVSIDKIQDIIDAGVCPKLVELLHRCQSDKVVLPALRTLGNIVTGDDAQTQVVIDNGVLPCLCQVLTREYKKMIHKEACWTISNIAGGNRAQIQAVIKANIIPPLIQILQHAEFDVKKESAWAILSITVGGSRDHIRFVAAQGCIKGLCDLLSCPDPEVVSICLEGLENILWVGEADKEVGLHDSVNIYAQRVEECEGLDKIQKLLVHDNDEIFEMALRILKKFWPVLENDLEAILDLHIEPDGEEYILDIQIAR</sequence>
<dbReference type="GO" id="GO:0005737">
    <property type="term" value="C:cytoplasm"/>
    <property type="evidence" value="ECO:0007669"/>
    <property type="project" value="InterPro"/>
</dbReference>
<feature type="repeat" description="ARM" evidence="6">
    <location>
        <begin position="281"/>
        <end position="324"/>
    </location>
</feature>
<evidence type="ECO:0000256" key="6">
    <source>
        <dbReference type="PROSITE-ProRule" id="PRU00259"/>
    </source>
</evidence>
<dbReference type="STRING" id="3847.A0A0R0KMV9"/>
<dbReference type="SMR" id="A0A0R0KMV9"/>
<dbReference type="SMART" id="SM00185">
    <property type="entry name" value="ARM"/>
    <property type="match status" value="8"/>
</dbReference>
<dbReference type="Pfam" id="PF16186">
    <property type="entry name" value="Arm_3"/>
    <property type="match status" value="1"/>
</dbReference>
<evidence type="ECO:0000256" key="5">
    <source>
        <dbReference type="PIRNR" id="PIRNR005673"/>
    </source>
</evidence>
<accession>A0A0R0KMV9</accession>
<evidence type="ECO:0000259" key="7">
    <source>
        <dbReference type="PROSITE" id="PS51214"/>
    </source>
</evidence>
<dbReference type="PROSITE" id="PS51214">
    <property type="entry name" value="IBB"/>
    <property type="match status" value="1"/>
</dbReference>
<name>A0A0R0KMV9_SOYBN</name>
<dbReference type="InterPro" id="IPR032413">
    <property type="entry name" value="Arm_3"/>
</dbReference>
<evidence type="ECO:0000313" key="9">
    <source>
        <dbReference type="EnsemblPlants" id="KRH68429"/>
    </source>
</evidence>
<dbReference type="GO" id="GO:0005634">
    <property type="term" value="C:nucleus"/>
    <property type="evidence" value="ECO:0000318"/>
    <property type="project" value="GO_Central"/>
</dbReference>
<dbReference type="PANTHER" id="PTHR23316">
    <property type="entry name" value="IMPORTIN ALPHA"/>
    <property type="match status" value="1"/>
</dbReference>
<gene>
    <name evidence="8" type="ORF">GLYMA_03G230700</name>
</gene>
<dbReference type="Gene3D" id="1.25.10.10">
    <property type="entry name" value="Leucine-rich Repeat Variant"/>
    <property type="match status" value="1"/>
</dbReference>
<keyword evidence="10" id="KW-1185">Reference proteome</keyword>
<reference evidence="9" key="2">
    <citation type="submission" date="2018-02" db="UniProtKB">
        <authorList>
            <consortium name="EnsemblPlants"/>
        </authorList>
    </citation>
    <scope>IDENTIFICATION</scope>
    <source>
        <strain evidence="9">Williams 82</strain>
    </source>
</reference>
<protein>
    <recommendedName>
        <fullName evidence="5">Importin subunit alpha</fullName>
    </recommendedName>
</protein>
<dbReference type="InterPro" id="IPR000225">
    <property type="entry name" value="Armadillo"/>
</dbReference>
<dbReference type="InterPro" id="IPR024931">
    <property type="entry name" value="Importin_alpha"/>
</dbReference>
<dbReference type="EnsemblPlants" id="KRH68429">
    <property type="protein sequence ID" value="KRH68429"/>
    <property type="gene ID" value="GLYMA_03G230700"/>
</dbReference>
<evidence type="ECO:0000313" key="8">
    <source>
        <dbReference type="EMBL" id="KRH68429.1"/>
    </source>
</evidence>
<evidence type="ECO:0000256" key="3">
    <source>
        <dbReference type="ARBA" id="ARBA00022737"/>
    </source>
</evidence>
<dbReference type="Gene3D" id="1.20.5.690">
    <property type="entry name" value="Importin-alpha, importin-beta-binding domain"/>
    <property type="match status" value="1"/>
</dbReference>
<reference evidence="8" key="3">
    <citation type="submission" date="2018-07" db="EMBL/GenBank/DDBJ databases">
        <title>WGS assembly of Glycine max.</title>
        <authorList>
            <person name="Schmutz J."/>
            <person name="Cannon S."/>
            <person name="Schlueter J."/>
            <person name="Ma J."/>
            <person name="Mitros T."/>
            <person name="Nelson W."/>
            <person name="Hyten D."/>
            <person name="Song Q."/>
            <person name="Thelen J."/>
            <person name="Cheng J."/>
            <person name="Xu D."/>
            <person name="Hellsten U."/>
            <person name="May G."/>
            <person name="Yu Y."/>
            <person name="Sakurai T."/>
            <person name="Umezawa T."/>
            <person name="Bhattacharyya M."/>
            <person name="Sandhu D."/>
            <person name="Valliyodan B."/>
            <person name="Lindquist E."/>
            <person name="Peto M."/>
            <person name="Grant D."/>
            <person name="Shu S."/>
            <person name="Goodstein D."/>
            <person name="Barry K."/>
            <person name="Futrell-Griggs M."/>
            <person name="Abernathy B."/>
            <person name="Du J."/>
            <person name="Tian Z."/>
            <person name="Zhu L."/>
            <person name="Gill N."/>
            <person name="Joshi T."/>
            <person name="Libault M."/>
            <person name="Sethuraman A."/>
            <person name="Zhang X."/>
            <person name="Shinozaki K."/>
            <person name="Nguyen H."/>
            <person name="Wing R."/>
            <person name="Cregan P."/>
            <person name="Specht J."/>
            <person name="Grimwood J."/>
            <person name="Rokhsar D."/>
            <person name="Stacey G."/>
            <person name="Shoemaker R."/>
            <person name="Jackson S."/>
        </authorList>
    </citation>
    <scope>NUCLEOTIDE SEQUENCE</scope>
    <source>
        <tissue evidence="8">Callus</tissue>
    </source>
</reference>
<evidence type="ECO:0000313" key="10">
    <source>
        <dbReference type="Proteomes" id="UP000008827"/>
    </source>
</evidence>
<dbReference type="GO" id="GO:0061608">
    <property type="term" value="F:nuclear import signal receptor activity"/>
    <property type="evidence" value="ECO:0000318"/>
    <property type="project" value="GO_Central"/>
</dbReference>
<proteinExistence type="inferred from homology"/>
<dbReference type="Proteomes" id="UP000008827">
    <property type="component" value="Chromosome 3"/>
</dbReference>
<dbReference type="AlphaFoldDB" id="A0A0R0KMV9"/>
<dbReference type="InterPro" id="IPR036975">
    <property type="entry name" value="Importin-a_IBB_sf"/>
</dbReference>
<dbReference type="PaxDb" id="3847-GLYMA03G39000.2"/>
<dbReference type="InParanoid" id="A0A0R0KMV9"/>
<dbReference type="PROSITE" id="PS50176">
    <property type="entry name" value="ARM_REPEAT"/>
    <property type="match status" value="1"/>
</dbReference>
<dbReference type="GO" id="GO:0008139">
    <property type="term" value="F:nuclear localization sequence binding"/>
    <property type="evidence" value="ECO:0000318"/>
    <property type="project" value="GO_Central"/>
</dbReference>
<keyword evidence="3" id="KW-0677">Repeat</keyword>
<keyword evidence="2 5" id="KW-0813">Transport</keyword>
<dbReference type="InterPro" id="IPR002652">
    <property type="entry name" value="Importin-a_IBB"/>
</dbReference>
<evidence type="ECO:0000256" key="2">
    <source>
        <dbReference type="ARBA" id="ARBA00022448"/>
    </source>
</evidence>
<dbReference type="Pfam" id="PF00514">
    <property type="entry name" value="Arm"/>
    <property type="match status" value="5"/>
</dbReference>
<evidence type="ECO:0000256" key="4">
    <source>
        <dbReference type="ARBA" id="ARBA00022927"/>
    </source>
</evidence>
<dbReference type="Pfam" id="PF01749">
    <property type="entry name" value="IBB"/>
    <property type="match status" value="1"/>
</dbReference>
<dbReference type="InterPro" id="IPR016024">
    <property type="entry name" value="ARM-type_fold"/>
</dbReference>
<keyword evidence="4 5" id="KW-0653">Protein transport</keyword>
<dbReference type="EMBL" id="CM000836">
    <property type="protein sequence ID" value="KRH68429.1"/>
    <property type="molecule type" value="Genomic_DNA"/>
</dbReference>
<dbReference type="InterPro" id="IPR011989">
    <property type="entry name" value="ARM-like"/>
</dbReference>
<dbReference type="Gramene" id="KRH68429">
    <property type="protein sequence ID" value="KRH68429"/>
    <property type="gene ID" value="GLYMA_03G230700"/>
</dbReference>